<proteinExistence type="predicted"/>
<dbReference type="SUPFAM" id="SSF53474">
    <property type="entry name" value="alpha/beta-Hydrolases"/>
    <property type="match status" value="1"/>
</dbReference>
<reference evidence="2 3" key="1">
    <citation type="journal article" date="2018" name="Evol. Lett.">
        <title>Horizontal gene cluster transfer increased hallucinogenic mushroom diversity.</title>
        <authorList>
            <person name="Reynolds H.T."/>
            <person name="Vijayakumar V."/>
            <person name="Gluck-Thaler E."/>
            <person name="Korotkin H.B."/>
            <person name="Matheny P.B."/>
            <person name="Slot J.C."/>
        </authorList>
    </citation>
    <scope>NUCLEOTIDE SEQUENCE [LARGE SCALE GENOMIC DNA]</scope>
    <source>
        <strain evidence="2 3">2631</strain>
    </source>
</reference>
<dbReference type="OrthoDB" id="19657at2759"/>
<name>A0A409WM21_PSICY</name>
<feature type="region of interest" description="Disordered" evidence="1">
    <location>
        <begin position="420"/>
        <end position="443"/>
    </location>
</feature>
<dbReference type="EMBL" id="NHYD01003373">
    <property type="protein sequence ID" value="PPQ79568.1"/>
    <property type="molecule type" value="Genomic_DNA"/>
</dbReference>
<evidence type="ECO:0008006" key="4">
    <source>
        <dbReference type="Google" id="ProtNLM"/>
    </source>
</evidence>
<dbReference type="InParanoid" id="A0A409WM21"/>
<evidence type="ECO:0000313" key="2">
    <source>
        <dbReference type="EMBL" id="PPQ79568.1"/>
    </source>
</evidence>
<keyword evidence="3" id="KW-1185">Reference proteome</keyword>
<protein>
    <recommendedName>
        <fullName evidence="4">AB hydrolase-1 domain-containing protein</fullName>
    </recommendedName>
</protein>
<accession>A0A409WM21</accession>
<sequence length="493" mass="54869">MPCVDLHSQTDYASIYYTTNTPYSNVGGFDPEKPTVVVLHPVFLDSTWTDIQLGDPRFNKNFNLIAFDMRSSGKSTCRPNAAHDNWVDAADLGMCFQRLHLPPSHVLALEGTSVCCALRFAVLFPELCLSLTLVNVPAPIELKWIYKNINHLVHEACFAEDLESFEHATTELIEFIFGSDTDPDLIEDLIEYWEVNYPPSKRVRAGETTNLYINRAPMSADALAAITQPVLIIQGDKNELSPIKYAKRLVTDLTNVEDGAILYEVKGSLILSVILYEDTEALAGGASMISIISGCASIVNNVFFKFLSRLPRHRSDLDPHVMSIQDRMKAALNTLADVTGRDITNLDPLSSISFSCLTPEAIKIQSLTLMQYQANLSDAFTPDPTESRAIRCSKKEPDEWSYVEHGRPSINSTIIVPSERVKQQDLERGQRPPMRSDSQLSPNETAPLLKSFLIAGPVPNDRNASNIRKPRTRVIDNPQSATAPMQRMLASPF</sequence>
<feature type="compositionally biased region" description="Basic and acidic residues" evidence="1">
    <location>
        <begin position="420"/>
        <end position="430"/>
    </location>
</feature>
<gene>
    <name evidence="2" type="ORF">CVT25_003450</name>
</gene>
<dbReference type="AlphaFoldDB" id="A0A409WM21"/>
<organism evidence="2 3">
    <name type="scientific">Psilocybe cyanescens</name>
    <dbReference type="NCBI Taxonomy" id="93625"/>
    <lineage>
        <taxon>Eukaryota</taxon>
        <taxon>Fungi</taxon>
        <taxon>Dikarya</taxon>
        <taxon>Basidiomycota</taxon>
        <taxon>Agaricomycotina</taxon>
        <taxon>Agaricomycetes</taxon>
        <taxon>Agaricomycetidae</taxon>
        <taxon>Agaricales</taxon>
        <taxon>Agaricineae</taxon>
        <taxon>Strophariaceae</taxon>
        <taxon>Psilocybe</taxon>
    </lineage>
</organism>
<dbReference type="Gene3D" id="3.40.50.1820">
    <property type="entry name" value="alpha/beta hydrolase"/>
    <property type="match status" value="1"/>
</dbReference>
<evidence type="ECO:0000256" key="1">
    <source>
        <dbReference type="SAM" id="MobiDB-lite"/>
    </source>
</evidence>
<evidence type="ECO:0000313" key="3">
    <source>
        <dbReference type="Proteomes" id="UP000283269"/>
    </source>
</evidence>
<comment type="caution">
    <text evidence="2">The sequence shown here is derived from an EMBL/GenBank/DDBJ whole genome shotgun (WGS) entry which is preliminary data.</text>
</comment>
<dbReference type="Proteomes" id="UP000283269">
    <property type="component" value="Unassembled WGS sequence"/>
</dbReference>
<dbReference type="InterPro" id="IPR029058">
    <property type="entry name" value="AB_hydrolase_fold"/>
</dbReference>